<sequence>MANGDITTVKEFGRYSIPGGGINTAGASKNNKVLVWGTLEGTYAATGLGLTARGGFNALGISGVADFYSFELRQAGVSGTRTNPTQQKLFKAGRENENGATSGKRGFIFCFDEVGAASPAEPSDSDLLTLNFLVIGDDARAPNSHKEIDNG</sequence>
<accession>A0A0F9E4K4</accession>
<comment type="caution">
    <text evidence="1">The sequence shown here is derived from an EMBL/GenBank/DDBJ whole genome shotgun (WGS) entry which is preliminary data.</text>
</comment>
<dbReference type="AlphaFoldDB" id="A0A0F9E4K4"/>
<reference evidence="1" key="1">
    <citation type="journal article" date="2015" name="Nature">
        <title>Complex archaea that bridge the gap between prokaryotes and eukaryotes.</title>
        <authorList>
            <person name="Spang A."/>
            <person name="Saw J.H."/>
            <person name="Jorgensen S.L."/>
            <person name="Zaremba-Niedzwiedzka K."/>
            <person name="Martijn J."/>
            <person name="Lind A.E."/>
            <person name="van Eijk R."/>
            <person name="Schleper C."/>
            <person name="Guy L."/>
            <person name="Ettema T.J."/>
        </authorList>
    </citation>
    <scope>NUCLEOTIDE SEQUENCE</scope>
</reference>
<organism evidence="1">
    <name type="scientific">marine sediment metagenome</name>
    <dbReference type="NCBI Taxonomy" id="412755"/>
    <lineage>
        <taxon>unclassified sequences</taxon>
        <taxon>metagenomes</taxon>
        <taxon>ecological metagenomes</taxon>
    </lineage>
</organism>
<proteinExistence type="predicted"/>
<evidence type="ECO:0000313" key="1">
    <source>
        <dbReference type="EMBL" id="KKL68918.1"/>
    </source>
</evidence>
<name>A0A0F9E4K4_9ZZZZ</name>
<gene>
    <name evidence="1" type="ORF">LCGC14_2120210</name>
</gene>
<protein>
    <submittedName>
        <fullName evidence="1">Uncharacterized protein</fullName>
    </submittedName>
</protein>
<dbReference type="EMBL" id="LAZR01026385">
    <property type="protein sequence ID" value="KKL68918.1"/>
    <property type="molecule type" value="Genomic_DNA"/>
</dbReference>